<sequence length="168" mass="19052">MSMIMSGGFLVRGVGRVTKFTAVGFLSALGVRQFSRTVMAEAPDKDQWKKASSIYEFTCKDIDGNDVSLDKYNCLFYIIQEPGTNEEIKAFATEKYGVKFDMFAKINVNGSNADPLYKYLKSKQGGTLGDFIKWNFTKFLVDKQGQAVKRYAPNVEPKDIRKDLDKYF</sequence>
<name>A0AAD9KA98_9ANNE</name>
<comment type="similarity">
    <text evidence="1">Belongs to the glutathione peroxidase family.</text>
</comment>
<evidence type="ECO:0000313" key="5">
    <source>
        <dbReference type="Proteomes" id="UP001208570"/>
    </source>
</evidence>
<keyword evidence="5" id="KW-1185">Reference proteome</keyword>
<keyword evidence="3" id="KW-0560">Oxidoreductase</keyword>
<evidence type="ECO:0000256" key="1">
    <source>
        <dbReference type="ARBA" id="ARBA00006926"/>
    </source>
</evidence>
<dbReference type="InterPro" id="IPR036249">
    <property type="entry name" value="Thioredoxin-like_sf"/>
</dbReference>
<dbReference type="PROSITE" id="PS51355">
    <property type="entry name" value="GLUTATHIONE_PEROXID_3"/>
    <property type="match status" value="1"/>
</dbReference>
<organism evidence="4 5">
    <name type="scientific">Paralvinella palmiformis</name>
    <dbReference type="NCBI Taxonomy" id="53620"/>
    <lineage>
        <taxon>Eukaryota</taxon>
        <taxon>Metazoa</taxon>
        <taxon>Spiralia</taxon>
        <taxon>Lophotrochozoa</taxon>
        <taxon>Annelida</taxon>
        <taxon>Polychaeta</taxon>
        <taxon>Sedentaria</taxon>
        <taxon>Canalipalpata</taxon>
        <taxon>Terebellida</taxon>
        <taxon>Terebelliformia</taxon>
        <taxon>Alvinellidae</taxon>
        <taxon>Paralvinella</taxon>
    </lineage>
</organism>
<accession>A0AAD9KA98</accession>
<dbReference type="InterPro" id="IPR000889">
    <property type="entry name" value="Glutathione_peroxidase"/>
</dbReference>
<reference evidence="4" key="1">
    <citation type="journal article" date="2023" name="Mol. Biol. Evol.">
        <title>Third-Generation Sequencing Reveals the Adaptive Role of the Epigenome in Three Deep-Sea Polychaetes.</title>
        <authorList>
            <person name="Perez M."/>
            <person name="Aroh O."/>
            <person name="Sun Y."/>
            <person name="Lan Y."/>
            <person name="Juniper S.K."/>
            <person name="Young C.R."/>
            <person name="Angers B."/>
            <person name="Qian P.Y."/>
        </authorList>
    </citation>
    <scope>NUCLEOTIDE SEQUENCE</scope>
    <source>
        <strain evidence="4">P08H-3</strain>
    </source>
</reference>
<dbReference type="AlphaFoldDB" id="A0AAD9KA98"/>
<protein>
    <recommendedName>
        <fullName evidence="6">Glutathione peroxidase</fullName>
    </recommendedName>
</protein>
<dbReference type="Gene3D" id="3.40.30.10">
    <property type="entry name" value="Glutaredoxin"/>
    <property type="match status" value="1"/>
</dbReference>
<dbReference type="PANTHER" id="PTHR11592">
    <property type="entry name" value="GLUTATHIONE PEROXIDASE"/>
    <property type="match status" value="1"/>
</dbReference>
<dbReference type="Proteomes" id="UP001208570">
    <property type="component" value="Unassembled WGS sequence"/>
</dbReference>
<comment type="caution">
    <text evidence="4">The sequence shown here is derived from an EMBL/GenBank/DDBJ whole genome shotgun (WGS) entry which is preliminary data.</text>
</comment>
<evidence type="ECO:0000313" key="4">
    <source>
        <dbReference type="EMBL" id="KAK2167390.1"/>
    </source>
</evidence>
<evidence type="ECO:0008006" key="6">
    <source>
        <dbReference type="Google" id="ProtNLM"/>
    </source>
</evidence>
<dbReference type="GO" id="GO:0004601">
    <property type="term" value="F:peroxidase activity"/>
    <property type="evidence" value="ECO:0007669"/>
    <property type="project" value="UniProtKB-KW"/>
</dbReference>
<dbReference type="GO" id="GO:0006979">
    <property type="term" value="P:response to oxidative stress"/>
    <property type="evidence" value="ECO:0007669"/>
    <property type="project" value="InterPro"/>
</dbReference>
<dbReference type="PANTHER" id="PTHR11592:SF134">
    <property type="entry name" value="PHOSPHOLIPID HYDROPEROXIDE GLUTATHIONE PEROXIDASE"/>
    <property type="match status" value="1"/>
</dbReference>
<dbReference type="EMBL" id="JAODUP010000028">
    <property type="protein sequence ID" value="KAK2167390.1"/>
    <property type="molecule type" value="Genomic_DNA"/>
</dbReference>
<gene>
    <name evidence="4" type="ORF">LSH36_28g02003</name>
</gene>
<dbReference type="SUPFAM" id="SSF52833">
    <property type="entry name" value="Thioredoxin-like"/>
    <property type="match status" value="1"/>
</dbReference>
<dbReference type="Pfam" id="PF00255">
    <property type="entry name" value="GSHPx"/>
    <property type="match status" value="1"/>
</dbReference>
<evidence type="ECO:0000256" key="3">
    <source>
        <dbReference type="ARBA" id="ARBA00023002"/>
    </source>
</evidence>
<dbReference type="CDD" id="cd00340">
    <property type="entry name" value="GSH_Peroxidase"/>
    <property type="match status" value="1"/>
</dbReference>
<proteinExistence type="inferred from homology"/>
<keyword evidence="2" id="KW-0575">Peroxidase</keyword>
<evidence type="ECO:0000256" key="2">
    <source>
        <dbReference type="ARBA" id="ARBA00022559"/>
    </source>
</evidence>